<dbReference type="Gene3D" id="2.40.33.20">
    <property type="entry name" value="PK beta-barrel domain-like"/>
    <property type="match status" value="1"/>
</dbReference>
<accession>A0A0H2VHZ5</accession>
<dbReference type="InterPro" id="IPR005302">
    <property type="entry name" value="MoCF_Sase_C"/>
</dbReference>
<reference evidence="3 4" key="1">
    <citation type="journal article" date="2003" name="Mol. Microbiol.">
        <title>Genome-based analysis of virulence genes in a non-biofilm-forming Staphylococcus epidermidis strain (ATCC 12228).</title>
        <authorList>
            <person name="Zhang Y.Q."/>
            <person name="Ren S.X."/>
            <person name="Li H.L."/>
            <person name="Wang Y.X."/>
            <person name="Fu G."/>
            <person name="Yang J."/>
            <person name="Qin Z.Q."/>
            <person name="Miao Y.G."/>
            <person name="Wang W.Y."/>
            <person name="Chen R.S."/>
            <person name="Shen Y."/>
            <person name="Chen Z."/>
            <person name="Yuan Z.H."/>
            <person name="Zhao G.P."/>
            <person name="Qu D."/>
            <person name="Danchin A."/>
            <person name="Wen Y.M."/>
        </authorList>
    </citation>
    <scope>NUCLEOTIDE SEQUENCE [LARGE SCALE GENOMIC DNA]</scope>
    <source>
        <strain evidence="4">ATCC 12228 / FDA PCI 1200</strain>
    </source>
</reference>
<proteinExistence type="predicted"/>
<dbReference type="SUPFAM" id="SSF50800">
    <property type="entry name" value="PK beta-barrel domain-like"/>
    <property type="match status" value="1"/>
</dbReference>
<dbReference type="Proteomes" id="UP000001411">
    <property type="component" value="Chromosome"/>
</dbReference>
<evidence type="ECO:0000313" key="3">
    <source>
        <dbReference type="EMBL" id="AAO05553.1"/>
    </source>
</evidence>
<evidence type="ECO:0000313" key="4">
    <source>
        <dbReference type="Proteomes" id="UP000001411"/>
    </source>
</evidence>
<dbReference type="KEGG" id="sep:SE_1912"/>
<dbReference type="RefSeq" id="WP_001831436.1">
    <property type="nucleotide sequence ID" value="NC_004461.1"/>
</dbReference>
<dbReference type="AlphaFoldDB" id="A0A0H2VHZ5"/>
<evidence type="ECO:0000259" key="2">
    <source>
        <dbReference type="PROSITE" id="PS51340"/>
    </source>
</evidence>
<dbReference type="Pfam" id="PF03473">
    <property type="entry name" value="MOSC"/>
    <property type="match status" value="1"/>
</dbReference>
<dbReference type="InterPro" id="IPR011037">
    <property type="entry name" value="Pyrv_Knase-like_insert_dom_sf"/>
</dbReference>
<feature type="domain" description="MOSC" evidence="2">
    <location>
        <begin position="30"/>
        <end position="163"/>
    </location>
</feature>
<sequence>MIKVNAISIGKIETLSYGNYKPMQSALNKIPFKGQMWLNRLGFVDDEQAYHNHGGIHKAICCFSKSNYQLFKDDLDQLPEFAMFGENLTVEHLDEADVYFGNQYQLGDTIIEVSDIREPCWKIQAKYAIPNLVQKMSQSGKTGFYFRVIKEGYVHQSDNLKLIKKAESNTRLSVKDLNHLFYNERNNLRLIYHALRNPYLSPDRKKKLQKMKTRAENRKFIKSDDK</sequence>
<dbReference type="GO" id="GO:0030170">
    <property type="term" value="F:pyridoxal phosphate binding"/>
    <property type="evidence" value="ECO:0007669"/>
    <property type="project" value="InterPro"/>
</dbReference>
<name>A0A0H2VHZ5_STAES</name>
<dbReference type="PROSITE" id="PS51340">
    <property type="entry name" value="MOSC"/>
    <property type="match status" value="1"/>
</dbReference>
<dbReference type="HOGENOM" id="CLU_082566_1_0_9"/>
<dbReference type="PANTHER" id="PTHR30212:SF4">
    <property type="entry name" value="MOSC DOMAIN-CONTAINING PROTEIN"/>
    <property type="match status" value="1"/>
</dbReference>
<dbReference type="OrthoDB" id="9786134at2"/>
<dbReference type="GeneID" id="50017987"/>
<dbReference type="PANTHER" id="PTHR30212">
    <property type="entry name" value="PROTEIN YIIM"/>
    <property type="match status" value="1"/>
</dbReference>
<dbReference type="PATRIC" id="fig|176280.10.peg.1870"/>
<feature type="compositionally biased region" description="Basic and acidic residues" evidence="1">
    <location>
        <begin position="213"/>
        <end position="226"/>
    </location>
</feature>
<gene>
    <name evidence="3" type="ordered locus">SE_1912</name>
</gene>
<dbReference type="GO" id="GO:0003824">
    <property type="term" value="F:catalytic activity"/>
    <property type="evidence" value="ECO:0007669"/>
    <property type="project" value="InterPro"/>
</dbReference>
<dbReference type="InterPro" id="IPR052353">
    <property type="entry name" value="Benzoxazolinone_Detox_Enz"/>
</dbReference>
<evidence type="ECO:0000256" key="1">
    <source>
        <dbReference type="SAM" id="MobiDB-lite"/>
    </source>
</evidence>
<dbReference type="eggNOG" id="COG2258">
    <property type="taxonomic scope" value="Bacteria"/>
</dbReference>
<protein>
    <recommendedName>
        <fullName evidence="2">MOSC domain-containing protein</fullName>
    </recommendedName>
</protein>
<feature type="region of interest" description="Disordered" evidence="1">
    <location>
        <begin position="204"/>
        <end position="226"/>
    </location>
</feature>
<dbReference type="GO" id="GO:0030151">
    <property type="term" value="F:molybdenum ion binding"/>
    <property type="evidence" value="ECO:0007669"/>
    <property type="project" value="InterPro"/>
</dbReference>
<organism evidence="3 4">
    <name type="scientific">Staphylococcus epidermidis (strain ATCC 12228 / FDA PCI 1200)</name>
    <dbReference type="NCBI Taxonomy" id="176280"/>
    <lineage>
        <taxon>Bacteria</taxon>
        <taxon>Bacillati</taxon>
        <taxon>Bacillota</taxon>
        <taxon>Bacilli</taxon>
        <taxon>Bacillales</taxon>
        <taxon>Staphylococcaceae</taxon>
        <taxon>Staphylococcus</taxon>
    </lineage>
</organism>
<dbReference type="EMBL" id="AE015929">
    <property type="protein sequence ID" value="AAO05553.1"/>
    <property type="molecule type" value="Genomic_DNA"/>
</dbReference>